<feature type="region of interest" description="Disordered" evidence="1">
    <location>
        <begin position="36"/>
        <end position="55"/>
    </location>
</feature>
<evidence type="ECO:0000256" key="1">
    <source>
        <dbReference type="SAM" id="MobiDB-lite"/>
    </source>
</evidence>
<feature type="region of interest" description="Disordered" evidence="1">
    <location>
        <begin position="279"/>
        <end position="312"/>
    </location>
</feature>
<gene>
    <name evidence="2" type="ORF">GZH46_02075</name>
</gene>
<organism evidence="2 3">
    <name type="scientific">Fragariocoptes setiger</name>
    <dbReference type="NCBI Taxonomy" id="1670756"/>
    <lineage>
        <taxon>Eukaryota</taxon>
        <taxon>Metazoa</taxon>
        <taxon>Ecdysozoa</taxon>
        <taxon>Arthropoda</taxon>
        <taxon>Chelicerata</taxon>
        <taxon>Arachnida</taxon>
        <taxon>Acari</taxon>
        <taxon>Acariformes</taxon>
        <taxon>Trombidiformes</taxon>
        <taxon>Prostigmata</taxon>
        <taxon>Eupodina</taxon>
        <taxon>Eriophyoidea</taxon>
        <taxon>Phytoptidae</taxon>
        <taxon>Fragariocoptes</taxon>
    </lineage>
</organism>
<accession>A0ABQ7S7K8</accession>
<evidence type="ECO:0000313" key="3">
    <source>
        <dbReference type="Proteomes" id="UP000825002"/>
    </source>
</evidence>
<feature type="non-terminal residue" evidence="2">
    <location>
        <position position="1"/>
    </location>
</feature>
<feature type="region of interest" description="Disordered" evidence="1">
    <location>
        <begin position="420"/>
        <end position="459"/>
    </location>
</feature>
<evidence type="ECO:0000313" key="2">
    <source>
        <dbReference type="EMBL" id="KAG9509409.1"/>
    </source>
</evidence>
<dbReference type="EMBL" id="JAIFTH010000490">
    <property type="protein sequence ID" value="KAG9509409.1"/>
    <property type="molecule type" value="Genomic_DNA"/>
</dbReference>
<feature type="compositionally biased region" description="Low complexity" evidence="1">
    <location>
        <begin position="546"/>
        <end position="560"/>
    </location>
</feature>
<feature type="compositionally biased region" description="Polar residues" evidence="1">
    <location>
        <begin position="429"/>
        <end position="440"/>
    </location>
</feature>
<feature type="compositionally biased region" description="Polar residues" evidence="1">
    <location>
        <begin position="341"/>
        <end position="350"/>
    </location>
</feature>
<keyword evidence="3" id="KW-1185">Reference proteome</keyword>
<comment type="caution">
    <text evidence="2">The sequence shown here is derived from an EMBL/GenBank/DDBJ whole genome shotgun (WGS) entry which is preliminary data.</text>
</comment>
<feature type="non-terminal residue" evidence="2">
    <location>
        <position position="580"/>
    </location>
</feature>
<feature type="compositionally biased region" description="Polar residues" evidence="1">
    <location>
        <begin position="535"/>
        <end position="545"/>
    </location>
</feature>
<feature type="compositionally biased region" description="Low complexity" evidence="1">
    <location>
        <begin position="218"/>
        <end position="252"/>
    </location>
</feature>
<proteinExistence type="predicted"/>
<dbReference type="Proteomes" id="UP000825002">
    <property type="component" value="Unassembled WGS sequence"/>
</dbReference>
<feature type="compositionally biased region" description="Basic residues" evidence="1">
    <location>
        <begin position="522"/>
        <end position="534"/>
    </location>
</feature>
<reference evidence="2 3" key="1">
    <citation type="submission" date="2020-10" db="EMBL/GenBank/DDBJ databases">
        <authorList>
            <person name="Klimov P.B."/>
            <person name="Dyachkov S.M."/>
            <person name="Chetverikov P.E."/>
        </authorList>
    </citation>
    <scope>NUCLEOTIDE SEQUENCE [LARGE SCALE GENOMIC DNA]</scope>
    <source>
        <strain evidence="2">BMOC 18-1129-001#AD2665</strain>
        <tissue evidence="2">Entire mites</tissue>
    </source>
</reference>
<protein>
    <submittedName>
        <fullName evidence="2">Uncharacterized protein</fullName>
    </submittedName>
</protein>
<feature type="region of interest" description="Disordered" evidence="1">
    <location>
        <begin position="512"/>
        <end position="580"/>
    </location>
</feature>
<feature type="region of interest" description="Disordered" evidence="1">
    <location>
        <begin position="203"/>
        <end position="256"/>
    </location>
</feature>
<sequence length="580" mass="65335">VERVSLIELYNEIYDDPDSENIDQLTTININVDSSDKENHHTVSDANVPHDTNHHQKSLQRINDDDEELIITSRRRLMQLMLTQAEISQRQQQSSCSTTTIAPATTSASNDILSEQSELPACIKRRRLARQLTLETHLKDYVSRREEPLTTATISETTRSSIHRQLYESADRSCQVQIERLMRAILRKQRRDCNKDHRVGMSLLMTPGHDESTGAGGSHRSASSSTASSVLQTHTTTTADSSQTAMSSSSTTLDCSGLYGRTVTRSRYLEMMAKVRAEYSHSHSVLPRVPSQQSSLDDRQPTHNTDQHNVISDDDTSYELNIQHQVANERAKVSMFDTGTKGHSINGSHTESAKDKAPLGVSTPSPLNNGHHDSDKIYELELDNSASKQTMSKDNNNKLFSSSTLRMSFLRKLSSRRHKSTSAIVCKSDSMNNEHQQSHYSEPHQANEQAENDDDAAPRSERLPTLYELYERIKADANPKFVPIHVSNGTFQRQTSQRRSLLHADFRIKRAKSHHAISSTHNTKRTKLHSHSSTRLKLDNSVNIATSQQQNTSNSQTHSTLNRREVCVQTKDPSEEFNSD</sequence>
<feature type="region of interest" description="Disordered" evidence="1">
    <location>
        <begin position="339"/>
        <end position="374"/>
    </location>
</feature>
<name>A0ABQ7S7K8_9ACAR</name>